<evidence type="ECO:0000313" key="2">
    <source>
        <dbReference type="Proteomes" id="UP001482620"/>
    </source>
</evidence>
<sequence>MEEYMQFSSSDGSTVKPVTCGNHYKSASSENSQAVLSLRNLQLSEENNQLIRNNQAKKLISLKVSHFVTFPFLFPTRKAVSALKTQIHEEFQEIFCPILHANTSSGVQQYGLSPKLMTDQSSSCTLLFLSQAFGMWFPLSW</sequence>
<comment type="caution">
    <text evidence="1">The sequence shown here is derived from an EMBL/GenBank/DDBJ whole genome shotgun (WGS) entry which is preliminary data.</text>
</comment>
<organism evidence="1 2">
    <name type="scientific">Ilyodon furcidens</name>
    <name type="common">goldbreast splitfin</name>
    <dbReference type="NCBI Taxonomy" id="33524"/>
    <lineage>
        <taxon>Eukaryota</taxon>
        <taxon>Metazoa</taxon>
        <taxon>Chordata</taxon>
        <taxon>Craniata</taxon>
        <taxon>Vertebrata</taxon>
        <taxon>Euteleostomi</taxon>
        <taxon>Actinopterygii</taxon>
        <taxon>Neopterygii</taxon>
        <taxon>Teleostei</taxon>
        <taxon>Neoteleostei</taxon>
        <taxon>Acanthomorphata</taxon>
        <taxon>Ovalentaria</taxon>
        <taxon>Atherinomorphae</taxon>
        <taxon>Cyprinodontiformes</taxon>
        <taxon>Goodeidae</taxon>
        <taxon>Ilyodon</taxon>
    </lineage>
</organism>
<dbReference type="Proteomes" id="UP001482620">
    <property type="component" value="Unassembled WGS sequence"/>
</dbReference>
<dbReference type="EMBL" id="JAHRIQ010060168">
    <property type="protein sequence ID" value="MEQ2241031.1"/>
    <property type="molecule type" value="Genomic_DNA"/>
</dbReference>
<gene>
    <name evidence="1" type="ORF">ILYODFUR_021194</name>
</gene>
<keyword evidence="2" id="KW-1185">Reference proteome</keyword>
<accession>A0ABV0U8H6</accession>
<proteinExistence type="predicted"/>
<reference evidence="1 2" key="1">
    <citation type="submission" date="2021-06" db="EMBL/GenBank/DDBJ databases">
        <authorList>
            <person name="Palmer J.M."/>
        </authorList>
    </citation>
    <scope>NUCLEOTIDE SEQUENCE [LARGE SCALE GENOMIC DNA]</scope>
    <source>
        <strain evidence="2">if_2019</strain>
        <tissue evidence="1">Muscle</tissue>
    </source>
</reference>
<name>A0ABV0U8H6_9TELE</name>
<evidence type="ECO:0000313" key="1">
    <source>
        <dbReference type="EMBL" id="MEQ2241031.1"/>
    </source>
</evidence>
<protein>
    <submittedName>
        <fullName evidence="1">Uncharacterized protein</fullName>
    </submittedName>
</protein>